<dbReference type="OrthoDB" id="3254696at2759"/>
<dbReference type="Proteomes" id="UP000559256">
    <property type="component" value="Unassembled WGS sequence"/>
</dbReference>
<keyword evidence="4" id="KW-1185">Reference proteome</keyword>
<gene>
    <name evidence="3" type="ORF">D9758_014379</name>
</gene>
<dbReference type="SUPFAM" id="SSF47823">
    <property type="entry name" value="lambda integrase-like, N-terminal domain"/>
    <property type="match status" value="1"/>
</dbReference>
<dbReference type="InterPro" id="IPR010998">
    <property type="entry name" value="Integrase_recombinase_N"/>
</dbReference>
<sequence>MPRCKSLSPNRPKARPQKRSNSLPPKFADEPSFNTLRNPNLSDAAAAAIAGSVVSETRRRQQLAVTEFAVWANDMGLHPDKVLPASEAILCEFAASFLGRRAGGTVKAKLSALKTWHLNLGFKWNGADLLRRALTGIDRQSPTSSHRPEHPPVTREMMHSLHVAWSTSSRGDHKCANAGSKCGILGQLRLGKYLPKNSDPRLFDPSKHPCVQDVVELPPPTPASEYSPMSMHLPSTKTSIFKGDDVHIHVYHGSLNATKATHTHVCANRLSPQDPFMSY</sequence>
<protein>
    <submittedName>
        <fullName evidence="3">Uncharacterized protein</fullName>
    </submittedName>
</protein>
<evidence type="ECO:0000313" key="4">
    <source>
        <dbReference type="Proteomes" id="UP000559256"/>
    </source>
</evidence>
<accession>A0A8H5FQU6</accession>
<feature type="region of interest" description="Disordered" evidence="2">
    <location>
        <begin position="1"/>
        <end position="29"/>
    </location>
</feature>
<evidence type="ECO:0000313" key="3">
    <source>
        <dbReference type="EMBL" id="KAF5346240.1"/>
    </source>
</evidence>
<evidence type="ECO:0000256" key="1">
    <source>
        <dbReference type="ARBA" id="ARBA00023125"/>
    </source>
</evidence>
<dbReference type="EMBL" id="JAACJM010000104">
    <property type="protein sequence ID" value="KAF5346240.1"/>
    <property type="molecule type" value="Genomic_DNA"/>
</dbReference>
<organism evidence="3 4">
    <name type="scientific">Tetrapyrgos nigripes</name>
    <dbReference type="NCBI Taxonomy" id="182062"/>
    <lineage>
        <taxon>Eukaryota</taxon>
        <taxon>Fungi</taxon>
        <taxon>Dikarya</taxon>
        <taxon>Basidiomycota</taxon>
        <taxon>Agaricomycotina</taxon>
        <taxon>Agaricomycetes</taxon>
        <taxon>Agaricomycetidae</taxon>
        <taxon>Agaricales</taxon>
        <taxon>Marasmiineae</taxon>
        <taxon>Marasmiaceae</taxon>
        <taxon>Tetrapyrgos</taxon>
    </lineage>
</organism>
<proteinExistence type="predicted"/>
<dbReference type="Gene3D" id="1.10.150.130">
    <property type="match status" value="1"/>
</dbReference>
<evidence type="ECO:0000256" key="2">
    <source>
        <dbReference type="SAM" id="MobiDB-lite"/>
    </source>
</evidence>
<dbReference type="AlphaFoldDB" id="A0A8H5FQU6"/>
<reference evidence="3 4" key="1">
    <citation type="journal article" date="2020" name="ISME J.">
        <title>Uncovering the hidden diversity of litter-decomposition mechanisms in mushroom-forming fungi.</title>
        <authorList>
            <person name="Floudas D."/>
            <person name="Bentzer J."/>
            <person name="Ahren D."/>
            <person name="Johansson T."/>
            <person name="Persson P."/>
            <person name="Tunlid A."/>
        </authorList>
    </citation>
    <scope>NUCLEOTIDE SEQUENCE [LARGE SCALE GENOMIC DNA]</scope>
    <source>
        <strain evidence="3 4">CBS 291.85</strain>
    </source>
</reference>
<keyword evidence="1" id="KW-0238">DNA-binding</keyword>
<name>A0A8H5FQU6_9AGAR</name>
<comment type="caution">
    <text evidence="3">The sequence shown here is derived from an EMBL/GenBank/DDBJ whole genome shotgun (WGS) entry which is preliminary data.</text>
</comment>
<dbReference type="GO" id="GO:0003677">
    <property type="term" value="F:DNA binding"/>
    <property type="evidence" value="ECO:0007669"/>
    <property type="project" value="UniProtKB-KW"/>
</dbReference>